<dbReference type="SMART" id="SM00448">
    <property type="entry name" value="REC"/>
    <property type="match status" value="1"/>
</dbReference>
<evidence type="ECO:0000259" key="3">
    <source>
        <dbReference type="PROSITE" id="PS50110"/>
    </source>
</evidence>
<organism evidence="4 5">
    <name type="scientific">Sphingomonas corticis</name>
    <dbReference type="NCBI Taxonomy" id="2722791"/>
    <lineage>
        <taxon>Bacteria</taxon>
        <taxon>Pseudomonadati</taxon>
        <taxon>Pseudomonadota</taxon>
        <taxon>Alphaproteobacteria</taxon>
        <taxon>Sphingomonadales</taxon>
        <taxon>Sphingomonadaceae</taxon>
        <taxon>Sphingomonas</taxon>
    </lineage>
</organism>
<reference evidence="4 5" key="1">
    <citation type="submission" date="2020-03" db="EMBL/GenBank/DDBJ databases">
        <authorList>
            <person name="Wang L."/>
            <person name="He N."/>
            <person name="Li Y."/>
            <person name="Fang Y."/>
            <person name="Zhang F."/>
        </authorList>
    </citation>
    <scope>NUCLEOTIDE SEQUENCE [LARGE SCALE GENOMIC DNA]</scope>
    <source>
        <strain evidence="4 5">36D10-4-7</strain>
    </source>
</reference>
<dbReference type="Pfam" id="PF00072">
    <property type="entry name" value="Response_reg"/>
    <property type="match status" value="1"/>
</dbReference>
<dbReference type="PROSITE" id="PS50110">
    <property type="entry name" value="RESPONSE_REGULATORY"/>
    <property type="match status" value="1"/>
</dbReference>
<proteinExistence type="predicted"/>
<dbReference type="EMBL" id="JAAVJH010000001">
    <property type="protein sequence ID" value="NJR77104.1"/>
    <property type="molecule type" value="Genomic_DNA"/>
</dbReference>
<gene>
    <name evidence="4" type="ORF">HBH26_00560</name>
</gene>
<feature type="domain" description="Response regulatory" evidence="3">
    <location>
        <begin position="4"/>
        <end position="124"/>
    </location>
</feature>
<dbReference type="PANTHER" id="PTHR44591">
    <property type="entry name" value="STRESS RESPONSE REGULATOR PROTEIN 1"/>
    <property type="match status" value="1"/>
</dbReference>
<evidence type="ECO:0000313" key="4">
    <source>
        <dbReference type="EMBL" id="NJR77104.1"/>
    </source>
</evidence>
<keyword evidence="1 2" id="KW-0597">Phosphoprotein</keyword>
<dbReference type="SUPFAM" id="SSF52172">
    <property type="entry name" value="CheY-like"/>
    <property type="match status" value="1"/>
</dbReference>
<dbReference type="Gene3D" id="3.40.50.2300">
    <property type="match status" value="1"/>
</dbReference>
<dbReference type="RefSeq" id="WP_168132614.1">
    <property type="nucleotide sequence ID" value="NZ_JAAVJH010000001.1"/>
</dbReference>
<evidence type="ECO:0000256" key="2">
    <source>
        <dbReference type="PROSITE-ProRule" id="PRU00169"/>
    </source>
</evidence>
<keyword evidence="5" id="KW-1185">Reference proteome</keyword>
<protein>
    <submittedName>
        <fullName evidence="4">Response regulator</fullName>
    </submittedName>
</protein>
<name>A0ABX1CGG1_9SPHN</name>
<accession>A0ABX1CGG1</accession>
<feature type="modified residue" description="4-aspartylphosphate" evidence="2">
    <location>
        <position position="57"/>
    </location>
</feature>
<evidence type="ECO:0000313" key="5">
    <source>
        <dbReference type="Proteomes" id="UP000732399"/>
    </source>
</evidence>
<dbReference type="PANTHER" id="PTHR44591:SF25">
    <property type="entry name" value="CHEMOTAXIS TWO-COMPONENT RESPONSE REGULATOR"/>
    <property type="match status" value="1"/>
</dbReference>
<sequence>MMQTILTVDDSPSMRALLRNALAGEGYAVTSAVDGVDALERLEDDEDGVTPDLVITDINMPRMDGFGLIEALRAQARWANVPILVLSTEFSDEKKARARSAGATGWIVKPFDPVKLSAAVRRVLI</sequence>
<comment type="caution">
    <text evidence="4">The sequence shown here is derived from an EMBL/GenBank/DDBJ whole genome shotgun (WGS) entry which is preliminary data.</text>
</comment>
<dbReference type="InterPro" id="IPR050595">
    <property type="entry name" value="Bact_response_regulator"/>
</dbReference>
<dbReference type="InterPro" id="IPR011006">
    <property type="entry name" value="CheY-like_superfamily"/>
</dbReference>
<evidence type="ECO:0000256" key="1">
    <source>
        <dbReference type="ARBA" id="ARBA00022553"/>
    </source>
</evidence>
<dbReference type="Proteomes" id="UP000732399">
    <property type="component" value="Unassembled WGS sequence"/>
</dbReference>
<dbReference type="InterPro" id="IPR001789">
    <property type="entry name" value="Sig_transdc_resp-reg_receiver"/>
</dbReference>